<dbReference type="GO" id="GO:0000445">
    <property type="term" value="C:THO complex part of transcription export complex"/>
    <property type="evidence" value="ECO:0007669"/>
    <property type="project" value="InterPro"/>
</dbReference>
<feature type="compositionally biased region" description="Acidic residues" evidence="4">
    <location>
        <begin position="309"/>
        <end position="320"/>
    </location>
</feature>
<evidence type="ECO:0000256" key="4">
    <source>
        <dbReference type="SAM" id="MobiDB-lite"/>
    </source>
</evidence>
<dbReference type="AlphaFoldDB" id="A0AAE8MQ78"/>
<keyword evidence="6" id="KW-1185">Reference proteome</keyword>
<dbReference type="EMBL" id="ONZQ02000001">
    <property type="protein sequence ID" value="SPN97069.1"/>
    <property type="molecule type" value="Genomic_DNA"/>
</dbReference>
<name>A0AAE8MQ78_9PEZI</name>
<comment type="caution">
    <text evidence="5">The sequence shown here is derived from an EMBL/GenBank/DDBJ whole genome shotgun (WGS) entry which is preliminary data.</text>
</comment>
<keyword evidence="2" id="KW-0539">Nucleus</keyword>
<keyword evidence="3" id="KW-0175">Coiled coil</keyword>
<feature type="compositionally biased region" description="Basic and acidic residues" evidence="4">
    <location>
        <begin position="57"/>
        <end position="68"/>
    </location>
</feature>
<feature type="region of interest" description="Disordered" evidence="4">
    <location>
        <begin position="49"/>
        <end position="68"/>
    </location>
</feature>
<evidence type="ECO:0000256" key="3">
    <source>
        <dbReference type="SAM" id="Coils"/>
    </source>
</evidence>
<feature type="compositionally biased region" description="Polar residues" evidence="4">
    <location>
        <begin position="287"/>
        <end position="303"/>
    </location>
</feature>
<reference evidence="5" key="1">
    <citation type="submission" date="2018-03" db="EMBL/GenBank/DDBJ databases">
        <authorList>
            <person name="Guldener U."/>
        </authorList>
    </citation>
    <scope>NUCLEOTIDE SEQUENCE</scope>
</reference>
<feature type="compositionally biased region" description="Basic and acidic residues" evidence="4">
    <location>
        <begin position="268"/>
        <end position="282"/>
    </location>
</feature>
<evidence type="ECO:0008006" key="7">
    <source>
        <dbReference type="Google" id="ProtNLM"/>
    </source>
</evidence>
<proteinExistence type="predicted"/>
<dbReference type="Pfam" id="PF05615">
    <property type="entry name" value="THOC7"/>
    <property type="match status" value="1"/>
</dbReference>
<evidence type="ECO:0000256" key="1">
    <source>
        <dbReference type="ARBA" id="ARBA00004123"/>
    </source>
</evidence>
<comment type="subcellular location">
    <subcellularLocation>
        <location evidence="1">Nucleus</location>
    </subcellularLocation>
</comment>
<evidence type="ECO:0000313" key="5">
    <source>
        <dbReference type="EMBL" id="SPN97069.1"/>
    </source>
</evidence>
<gene>
    <name evidence="5" type="ORF">DNG_00585</name>
</gene>
<feature type="compositionally biased region" description="Basic and acidic residues" evidence="4">
    <location>
        <begin position="215"/>
        <end position="229"/>
    </location>
</feature>
<accession>A0AAE8MQ78</accession>
<protein>
    <recommendedName>
        <fullName evidence="7">Tho complex subunit 7</fullName>
    </recommendedName>
</protein>
<feature type="compositionally biased region" description="Polar residues" evidence="4">
    <location>
        <begin position="247"/>
        <end position="258"/>
    </location>
</feature>
<organism evidence="5 6">
    <name type="scientific">Cephalotrichum gorgonifer</name>
    <dbReference type="NCBI Taxonomy" id="2041049"/>
    <lineage>
        <taxon>Eukaryota</taxon>
        <taxon>Fungi</taxon>
        <taxon>Dikarya</taxon>
        <taxon>Ascomycota</taxon>
        <taxon>Pezizomycotina</taxon>
        <taxon>Sordariomycetes</taxon>
        <taxon>Hypocreomycetidae</taxon>
        <taxon>Microascales</taxon>
        <taxon>Microascaceae</taxon>
        <taxon>Cephalotrichum</taxon>
    </lineage>
</organism>
<evidence type="ECO:0000256" key="2">
    <source>
        <dbReference type="ARBA" id="ARBA00023242"/>
    </source>
</evidence>
<feature type="coiled-coil region" evidence="3">
    <location>
        <begin position="167"/>
        <end position="194"/>
    </location>
</feature>
<dbReference type="InterPro" id="IPR008501">
    <property type="entry name" value="THOC7/Mft1"/>
</dbReference>
<dbReference type="GO" id="GO:0006397">
    <property type="term" value="P:mRNA processing"/>
    <property type="evidence" value="ECO:0007669"/>
    <property type="project" value="InterPro"/>
</dbReference>
<sequence>MSTWGLLDEKEEQDLHKRRLLNVEEKPFKRITKRLNQINALIKTASYAPPSFPASGDEDKTNTDTPTPRKDVYVRELEQLREDLALDFAAFDNSIARLQFLADANKRERAGYEEKRAAILDECQAVREKNADLRLRLEEARGTLAQRKKFDELADKITNSNGRLRPRAEQRAALQKLEEECRELERESETYNATWRERRDQFSRIMEEGMLLRSQIRDEKEEVDRRDGMNEDGEEDGEASRDGATPRPTQSGNATPQVESGVRMNGGRSREGSPADSLRPRADLLGLQSQGSQAPTRSATPQLPFSKDEIEEGEDVEMEDDGKKHDSETPQITIDGPAATNGAADRMEVDDN</sequence>
<feature type="region of interest" description="Disordered" evidence="4">
    <location>
        <begin position="213"/>
        <end position="352"/>
    </location>
</feature>
<evidence type="ECO:0000313" key="6">
    <source>
        <dbReference type="Proteomes" id="UP001187682"/>
    </source>
</evidence>
<dbReference type="Proteomes" id="UP001187682">
    <property type="component" value="Unassembled WGS sequence"/>
</dbReference>